<evidence type="ECO:0000256" key="4">
    <source>
        <dbReference type="ARBA" id="ARBA00022989"/>
    </source>
</evidence>
<keyword evidence="4 6" id="KW-1133">Transmembrane helix</keyword>
<keyword evidence="8" id="KW-1185">Reference proteome</keyword>
<dbReference type="Pfam" id="PF03899">
    <property type="entry name" value="ATP-synt_I"/>
    <property type="match status" value="1"/>
</dbReference>
<feature type="transmembrane region" description="Helical" evidence="6">
    <location>
        <begin position="73"/>
        <end position="94"/>
    </location>
</feature>
<evidence type="ECO:0000256" key="3">
    <source>
        <dbReference type="ARBA" id="ARBA00022692"/>
    </source>
</evidence>
<dbReference type="Proteomes" id="UP000294841">
    <property type="component" value="Unassembled WGS sequence"/>
</dbReference>
<keyword evidence="3 6" id="KW-0812">Transmembrane</keyword>
<reference evidence="7 8" key="1">
    <citation type="submission" date="2019-03" db="EMBL/GenBank/DDBJ databases">
        <title>Genomic Encyclopedia of Type Strains, Phase IV (KMG-IV): sequencing the most valuable type-strain genomes for metagenomic binning, comparative biology and taxonomic classification.</title>
        <authorList>
            <person name="Goeker M."/>
        </authorList>
    </citation>
    <scope>NUCLEOTIDE SEQUENCE [LARGE SCALE GENOMIC DNA]</scope>
    <source>
        <strain evidence="7 8">DSM 28231</strain>
    </source>
</reference>
<evidence type="ECO:0000256" key="2">
    <source>
        <dbReference type="ARBA" id="ARBA00022475"/>
    </source>
</evidence>
<dbReference type="AlphaFoldDB" id="A0A4R2MZU5"/>
<sequence length="123" mass="14304">MSIVIKKTQEKYKLILTFQVVVFVITLGIYFLWQNSLILSFFLGGISVFLPYCLFVLFVFFSKQSTVNPLKKLYLGELIKFVVTILLIIIILKFFSVDTITFFMGYIVSILLNNLLPFLVKRN</sequence>
<dbReference type="InterPro" id="IPR005598">
    <property type="entry name" value="ATP_synth_I"/>
</dbReference>
<evidence type="ECO:0000256" key="6">
    <source>
        <dbReference type="SAM" id="Phobius"/>
    </source>
</evidence>
<evidence type="ECO:0000313" key="7">
    <source>
        <dbReference type="EMBL" id="TCP11493.1"/>
    </source>
</evidence>
<organism evidence="7 8">
    <name type="scientific">Bisgaardia hudsonensis</name>
    <dbReference type="NCBI Taxonomy" id="109472"/>
    <lineage>
        <taxon>Bacteria</taxon>
        <taxon>Pseudomonadati</taxon>
        <taxon>Pseudomonadota</taxon>
        <taxon>Gammaproteobacteria</taxon>
        <taxon>Pasteurellales</taxon>
        <taxon>Pasteurellaceae</taxon>
        <taxon>Bisgaardia</taxon>
    </lineage>
</organism>
<proteinExistence type="predicted"/>
<feature type="transmembrane region" description="Helical" evidence="6">
    <location>
        <begin position="39"/>
        <end position="61"/>
    </location>
</feature>
<name>A0A4R2MZU5_9PAST</name>
<dbReference type="OrthoDB" id="5771248at2"/>
<keyword evidence="2" id="KW-1003">Cell membrane</keyword>
<evidence type="ECO:0000256" key="1">
    <source>
        <dbReference type="ARBA" id="ARBA00004651"/>
    </source>
</evidence>
<keyword evidence="5 6" id="KW-0472">Membrane</keyword>
<feature type="transmembrane region" description="Helical" evidence="6">
    <location>
        <begin position="100"/>
        <end position="120"/>
    </location>
</feature>
<comment type="caution">
    <text evidence="7">The sequence shown here is derived from an EMBL/GenBank/DDBJ whole genome shotgun (WGS) entry which is preliminary data.</text>
</comment>
<dbReference type="GO" id="GO:0005886">
    <property type="term" value="C:plasma membrane"/>
    <property type="evidence" value="ECO:0007669"/>
    <property type="project" value="UniProtKB-SubCell"/>
</dbReference>
<dbReference type="RefSeq" id="WP_132024784.1">
    <property type="nucleotide sequence ID" value="NZ_CP016605.1"/>
</dbReference>
<comment type="subcellular location">
    <subcellularLocation>
        <location evidence="1">Cell membrane</location>
        <topology evidence="1">Multi-pass membrane protein</topology>
    </subcellularLocation>
</comment>
<evidence type="ECO:0000256" key="5">
    <source>
        <dbReference type="ARBA" id="ARBA00023136"/>
    </source>
</evidence>
<evidence type="ECO:0000313" key="8">
    <source>
        <dbReference type="Proteomes" id="UP000294841"/>
    </source>
</evidence>
<accession>A0A4R2MZU5</accession>
<dbReference type="EMBL" id="SLXI01000007">
    <property type="protein sequence ID" value="TCP11493.1"/>
    <property type="molecule type" value="Genomic_DNA"/>
</dbReference>
<feature type="transmembrane region" description="Helical" evidence="6">
    <location>
        <begin position="12"/>
        <end position="33"/>
    </location>
</feature>
<gene>
    <name evidence="7" type="ORF">EV697_10744</name>
</gene>
<protein>
    <submittedName>
        <fullName evidence="7">ATP synthase protein I</fullName>
    </submittedName>
</protein>